<organism evidence="2 3">
    <name type="scientific">Phormidesmis priestleyi Ana</name>
    <dbReference type="NCBI Taxonomy" id="1666911"/>
    <lineage>
        <taxon>Bacteria</taxon>
        <taxon>Bacillati</taxon>
        <taxon>Cyanobacteriota</taxon>
        <taxon>Cyanophyceae</taxon>
        <taxon>Leptolyngbyales</taxon>
        <taxon>Leptolyngbyaceae</taxon>
        <taxon>Phormidesmis</taxon>
    </lineage>
</organism>
<dbReference type="InterPro" id="IPR002931">
    <property type="entry name" value="Transglutaminase-like"/>
</dbReference>
<feature type="domain" description="Transglutaminase-like" evidence="1">
    <location>
        <begin position="178"/>
        <end position="242"/>
    </location>
</feature>
<dbReference type="GO" id="GO:0006508">
    <property type="term" value="P:proteolysis"/>
    <property type="evidence" value="ECO:0007669"/>
    <property type="project" value="UniProtKB-KW"/>
</dbReference>
<dbReference type="SMART" id="SM00460">
    <property type="entry name" value="TGc"/>
    <property type="match status" value="1"/>
</dbReference>
<comment type="caution">
    <text evidence="2">The sequence shown here is derived from an EMBL/GenBank/DDBJ whole genome shotgun (WGS) entry which is preliminary data.</text>
</comment>
<dbReference type="Pfam" id="PF08379">
    <property type="entry name" value="Bact_transglu_N"/>
    <property type="match status" value="1"/>
</dbReference>
<dbReference type="InterPro" id="IPR038765">
    <property type="entry name" value="Papain-like_cys_pep_sf"/>
</dbReference>
<evidence type="ECO:0000313" key="2">
    <source>
        <dbReference type="EMBL" id="KPQ35686.1"/>
    </source>
</evidence>
<proteinExistence type="predicted"/>
<dbReference type="Gene3D" id="3.10.620.30">
    <property type="match status" value="1"/>
</dbReference>
<dbReference type="AlphaFoldDB" id="A0A0P7ZQX3"/>
<dbReference type="InterPro" id="IPR013589">
    <property type="entry name" value="Bac_transglu_N"/>
</dbReference>
<evidence type="ECO:0000259" key="1">
    <source>
        <dbReference type="SMART" id="SM00460"/>
    </source>
</evidence>
<accession>A0A0P7ZQX3</accession>
<dbReference type="EMBL" id="LJZR01000010">
    <property type="protein sequence ID" value="KPQ35686.1"/>
    <property type="molecule type" value="Genomic_DNA"/>
</dbReference>
<dbReference type="Proteomes" id="UP000050465">
    <property type="component" value="Unassembled WGS sequence"/>
</dbReference>
<dbReference type="SUPFAM" id="SSF54001">
    <property type="entry name" value="Cysteine proteinases"/>
    <property type="match status" value="1"/>
</dbReference>
<dbReference type="STRING" id="1666911.HLUCCA11_08965"/>
<keyword evidence="2" id="KW-0378">Hydrolase</keyword>
<protein>
    <submittedName>
        <fullName evidence="2">Putative cysteine protease</fullName>
    </submittedName>
</protein>
<sequence>MQYRISHTTTYRYSKPVKLRPHILRLCPRNDGSQWLQSFAATISPTPTQQTHCLDANGHICQKVSFDQPLETLEIHTESVVTTTRDNPFDYLAEPWAIAFPIDYPSSLAMQLRPYWEPPIGWGVNDAIAPEVVALAHDLLQATNQNVGLFLTQLTQLIPQQCSYQQRLEGMPYPAAVTLAKQVGTCRDFTVLFMAVCRAVGLAARFVSGYQEGDLAQASHDLHAWAEVYVPGGGWRGFDPTLGLAVSDRHVAISAAVDPQQAAPVSGTLQPAQQVETNLETQIKLVST</sequence>
<dbReference type="PANTHER" id="PTHR33490">
    <property type="entry name" value="BLR5614 PROTEIN-RELATED"/>
    <property type="match status" value="1"/>
</dbReference>
<dbReference type="PATRIC" id="fig|1666911.3.peg.581"/>
<keyword evidence="2" id="KW-0645">Protease</keyword>
<dbReference type="GO" id="GO:0008233">
    <property type="term" value="F:peptidase activity"/>
    <property type="evidence" value="ECO:0007669"/>
    <property type="project" value="UniProtKB-KW"/>
</dbReference>
<dbReference type="Pfam" id="PF01841">
    <property type="entry name" value="Transglut_core"/>
    <property type="match status" value="1"/>
</dbReference>
<evidence type="ECO:0000313" key="3">
    <source>
        <dbReference type="Proteomes" id="UP000050465"/>
    </source>
</evidence>
<dbReference type="PANTHER" id="PTHR33490:SF1">
    <property type="entry name" value="SLL1233 PROTEIN"/>
    <property type="match status" value="1"/>
</dbReference>
<gene>
    <name evidence="2" type="ORF">HLUCCA11_08965</name>
</gene>
<name>A0A0P7ZQX3_9CYAN</name>
<reference evidence="2 3" key="1">
    <citation type="submission" date="2015-09" db="EMBL/GenBank/DDBJ databases">
        <title>Identification and resolution of microdiversity through metagenomic sequencing of parallel consortia.</title>
        <authorList>
            <person name="Nelson W.C."/>
            <person name="Romine M.F."/>
            <person name="Lindemann S.R."/>
        </authorList>
    </citation>
    <scope>NUCLEOTIDE SEQUENCE [LARGE SCALE GENOMIC DNA]</scope>
    <source>
        <strain evidence="2">Ana</strain>
    </source>
</reference>